<dbReference type="Proteomes" id="UP001231518">
    <property type="component" value="Chromosome 25"/>
</dbReference>
<proteinExistence type="predicted"/>
<dbReference type="EMBL" id="JARGEI010000026">
    <property type="protein sequence ID" value="KAJ8708243.1"/>
    <property type="molecule type" value="Genomic_DNA"/>
</dbReference>
<dbReference type="InterPro" id="IPR016187">
    <property type="entry name" value="CTDL_fold"/>
</dbReference>
<feature type="signal peptide" evidence="1">
    <location>
        <begin position="1"/>
        <end position="18"/>
    </location>
</feature>
<dbReference type="PANTHER" id="PTHR22803">
    <property type="entry name" value="MANNOSE, PHOSPHOLIPASE, LECTIN RECEPTOR RELATED"/>
    <property type="match status" value="1"/>
</dbReference>
<gene>
    <name evidence="3" type="ORF">PYW07_010368</name>
</gene>
<comment type="caution">
    <text evidence="3">The sequence shown here is derived from an EMBL/GenBank/DDBJ whole genome shotgun (WGS) entry which is preliminary data.</text>
</comment>
<evidence type="ECO:0000259" key="2">
    <source>
        <dbReference type="PROSITE" id="PS50041"/>
    </source>
</evidence>
<protein>
    <recommendedName>
        <fullName evidence="2">C-type lectin domain-containing protein</fullName>
    </recommendedName>
</protein>
<keyword evidence="1" id="KW-0732">Signal</keyword>
<keyword evidence="4" id="KW-1185">Reference proteome</keyword>
<reference evidence="3" key="1">
    <citation type="submission" date="2023-03" db="EMBL/GenBank/DDBJ databases">
        <title>Chromosome-level genomes of two armyworms, Mythimna separata and Mythimna loreyi, provide insights into the biosynthesis and reception of sex pheromones.</title>
        <authorList>
            <person name="Zhao H."/>
        </authorList>
    </citation>
    <scope>NUCLEOTIDE SEQUENCE</scope>
    <source>
        <strain evidence="3">BeijingLab</strain>
        <tissue evidence="3">Pupa</tissue>
    </source>
</reference>
<dbReference type="PROSITE" id="PS50041">
    <property type="entry name" value="C_TYPE_LECTIN_2"/>
    <property type="match status" value="2"/>
</dbReference>
<sequence>MLKSVIYFTVLLINVVVSKPDYHFNQELDGWLKLHVEPATWQEAFLTCHYEGAVLASPIDSRLSAALRYIIRRSELEPASIYIGTNARFSPGDYFSIEGVPLADMNVKWNSYFYEEKPGDCLRFTEDGSVQTSPCDQWRPYVCYKKRDETSEMMNNCGTYDNEYNLNQTTGSCYKLHRELKTWDMAYKICTAEGGHLAIINDQREADAVTVLFPEAEEQYYADDSQFVLVHIGLRDWNNDNLWLSIHGEKLEYLYNTWAEGQPDHKTDAELAGGCGSLLRDGTLYENWCAMKQMFICEKDPASRRFERSENHRPYFFTYREL</sequence>
<dbReference type="SMART" id="SM00034">
    <property type="entry name" value="CLECT"/>
    <property type="match status" value="2"/>
</dbReference>
<dbReference type="Pfam" id="PF00059">
    <property type="entry name" value="Lectin_C"/>
    <property type="match status" value="2"/>
</dbReference>
<dbReference type="InterPro" id="IPR001304">
    <property type="entry name" value="C-type_lectin-like"/>
</dbReference>
<name>A0AAD7Y9Z5_MYTSE</name>
<accession>A0AAD7Y9Z5</accession>
<dbReference type="InterPro" id="IPR016186">
    <property type="entry name" value="C-type_lectin-like/link_sf"/>
</dbReference>
<feature type="domain" description="C-type lectin" evidence="2">
    <location>
        <begin position="169"/>
        <end position="298"/>
    </location>
</feature>
<dbReference type="AlphaFoldDB" id="A0AAD7Y9Z5"/>
<evidence type="ECO:0000256" key="1">
    <source>
        <dbReference type="SAM" id="SignalP"/>
    </source>
</evidence>
<evidence type="ECO:0000313" key="3">
    <source>
        <dbReference type="EMBL" id="KAJ8708243.1"/>
    </source>
</evidence>
<organism evidence="3 4">
    <name type="scientific">Mythimna separata</name>
    <name type="common">Oriental armyworm</name>
    <name type="synonym">Pseudaletia separata</name>
    <dbReference type="NCBI Taxonomy" id="271217"/>
    <lineage>
        <taxon>Eukaryota</taxon>
        <taxon>Metazoa</taxon>
        <taxon>Ecdysozoa</taxon>
        <taxon>Arthropoda</taxon>
        <taxon>Hexapoda</taxon>
        <taxon>Insecta</taxon>
        <taxon>Pterygota</taxon>
        <taxon>Neoptera</taxon>
        <taxon>Endopterygota</taxon>
        <taxon>Lepidoptera</taxon>
        <taxon>Glossata</taxon>
        <taxon>Ditrysia</taxon>
        <taxon>Noctuoidea</taxon>
        <taxon>Noctuidae</taxon>
        <taxon>Noctuinae</taxon>
        <taxon>Hadenini</taxon>
        <taxon>Mythimna</taxon>
    </lineage>
</organism>
<dbReference type="InterPro" id="IPR050111">
    <property type="entry name" value="C-type_lectin/snaclec_domain"/>
</dbReference>
<dbReference type="CDD" id="cd00037">
    <property type="entry name" value="CLECT"/>
    <property type="match status" value="2"/>
</dbReference>
<dbReference type="SUPFAM" id="SSF56436">
    <property type="entry name" value="C-type lectin-like"/>
    <property type="match status" value="2"/>
</dbReference>
<dbReference type="Gene3D" id="3.10.100.10">
    <property type="entry name" value="Mannose-Binding Protein A, subunit A"/>
    <property type="match status" value="2"/>
</dbReference>
<evidence type="ECO:0000313" key="4">
    <source>
        <dbReference type="Proteomes" id="UP001231518"/>
    </source>
</evidence>
<feature type="chain" id="PRO_5042020985" description="C-type lectin domain-containing protein" evidence="1">
    <location>
        <begin position="19"/>
        <end position="322"/>
    </location>
</feature>
<feature type="domain" description="C-type lectin" evidence="2">
    <location>
        <begin position="22"/>
        <end position="144"/>
    </location>
</feature>